<dbReference type="EMBL" id="JXJN01004651">
    <property type="status" value="NOT_ANNOTATED_CDS"/>
    <property type="molecule type" value="Genomic_DNA"/>
</dbReference>
<dbReference type="VEuPathDB" id="VectorBase:GPPI010963"/>
<accession>A0A1B0AWE4</accession>
<evidence type="ECO:0000313" key="3">
    <source>
        <dbReference type="Proteomes" id="UP000092460"/>
    </source>
</evidence>
<dbReference type="SUPFAM" id="SSF50978">
    <property type="entry name" value="WD40 repeat-like"/>
    <property type="match status" value="1"/>
</dbReference>
<reference evidence="3" key="1">
    <citation type="submission" date="2015-01" db="EMBL/GenBank/DDBJ databases">
        <authorList>
            <person name="Aksoy S."/>
            <person name="Warren W."/>
            <person name="Wilson R.K."/>
        </authorList>
    </citation>
    <scope>NUCLEOTIDE SEQUENCE [LARGE SCALE GENOMIC DNA]</scope>
    <source>
        <strain evidence="3">IAEA</strain>
    </source>
</reference>
<dbReference type="InterPro" id="IPR036322">
    <property type="entry name" value="WD40_repeat_dom_sf"/>
</dbReference>
<dbReference type="PROSITE" id="PS50082">
    <property type="entry name" value="WD_REPEATS_2"/>
    <property type="match status" value="1"/>
</dbReference>
<feature type="repeat" description="WD" evidence="1">
    <location>
        <begin position="59"/>
        <end position="101"/>
    </location>
</feature>
<keyword evidence="3" id="KW-1185">Reference proteome</keyword>
<organism evidence="2 3">
    <name type="scientific">Glossina palpalis gambiensis</name>
    <dbReference type="NCBI Taxonomy" id="67801"/>
    <lineage>
        <taxon>Eukaryota</taxon>
        <taxon>Metazoa</taxon>
        <taxon>Ecdysozoa</taxon>
        <taxon>Arthropoda</taxon>
        <taxon>Hexapoda</taxon>
        <taxon>Insecta</taxon>
        <taxon>Pterygota</taxon>
        <taxon>Neoptera</taxon>
        <taxon>Endopterygota</taxon>
        <taxon>Diptera</taxon>
        <taxon>Brachycera</taxon>
        <taxon>Muscomorpha</taxon>
        <taxon>Hippoboscoidea</taxon>
        <taxon>Glossinidae</taxon>
        <taxon>Glossina</taxon>
    </lineage>
</organism>
<dbReference type="Proteomes" id="UP000092460">
    <property type="component" value="Unassembled WGS sequence"/>
</dbReference>
<dbReference type="EnsemblMetazoa" id="GPPI010963-RA">
    <property type="protein sequence ID" value="GPPI010963-PA"/>
    <property type="gene ID" value="GPPI010963"/>
</dbReference>
<dbReference type="Gene3D" id="2.130.10.10">
    <property type="entry name" value="YVTN repeat-like/Quinoprotein amine dehydrogenase"/>
    <property type="match status" value="2"/>
</dbReference>
<reference evidence="2" key="2">
    <citation type="submission" date="2020-05" db="UniProtKB">
        <authorList>
            <consortium name="EnsemblMetazoa"/>
        </authorList>
    </citation>
    <scope>IDENTIFICATION</scope>
    <source>
        <strain evidence="2">IAEA</strain>
    </source>
</reference>
<dbReference type="SMART" id="SM00320">
    <property type="entry name" value="WD40"/>
    <property type="match status" value="2"/>
</dbReference>
<sequence length="101" mass="11367">MNSERNADPYLEGERIRCLCFSEHAKSVNGISWSPKSNSIASCSQDGSEPRAHCICQEFLFHDKPLRSVGFHLIDTDMLVAASDDKSVNLWQIDPKQLTEI</sequence>
<dbReference type="Pfam" id="PF00400">
    <property type="entry name" value="WD40"/>
    <property type="match status" value="2"/>
</dbReference>
<evidence type="ECO:0000256" key="1">
    <source>
        <dbReference type="PROSITE-ProRule" id="PRU00221"/>
    </source>
</evidence>
<evidence type="ECO:0000313" key="2">
    <source>
        <dbReference type="EnsemblMetazoa" id="GPPI010963-PA"/>
    </source>
</evidence>
<name>A0A1B0AWE4_9MUSC</name>
<proteinExistence type="predicted"/>
<keyword evidence="1" id="KW-0853">WD repeat</keyword>
<protein>
    <submittedName>
        <fullName evidence="2">Uncharacterized protein</fullName>
    </submittedName>
</protein>
<dbReference type="InterPro" id="IPR001680">
    <property type="entry name" value="WD40_rpt"/>
</dbReference>
<dbReference type="InterPro" id="IPR015943">
    <property type="entry name" value="WD40/YVTN_repeat-like_dom_sf"/>
</dbReference>
<dbReference type="PROSITE" id="PS50294">
    <property type="entry name" value="WD_REPEATS_REGION"/>
    <property type="match status" value="1"/>
</dbReference>
<dbReference type="AlphaFoldDB" id="A0A1B0AWE4"/>